<dbReference type="EMBL" id="JALBUS010000020">
    <property type="protein sequence ID" value="MDX8418202.1"/>
    <property type="molecule type" value="Genomic_DNA"/>
</dbReference>
<name>A0ABU4WNS0_9FIRM</name>
<evidence type="ECO:0000313" key="3">
    <source>
        <dbReference type="Proteomes" id="UP001285244"/>
    </source>
</evidence>
<dbReference type="Proteomes" id="UP001285244">
    <property type="component" value="Unassembled WGS sequence"/>
</dbReference>
<dbReference type="InterPro" id="IPR006674">
    <property type="entry name" value="HD_domain"/>
</dbReference>
<accession>A0ABU4WNS0</accession>
<sequence>MSFLCPCNRYHIFDIHCFENYNKRMKSLQRYEQVKDYVYTKYTKIYNEPLRQEALTHTAQVDTCITLLAMSRNQDIEIAKIIALFHDFAQFTQNCSHEEHARLSSILANRYLTETGMFKTNEIDDICYAIAQHSHKEQYDSPYCELIKDADILARFFTDPTMELNHNRKQRLLDACDDIHS</sequence>
<gene>
    <name evidence="2" type="ORF">MOZ64_10195</name>
</gene>
<comment type="caution">
    <text evidence="2">The sequence shown here is derived from an EMBL/GenBank/DDBJ whole genome shotgun (WGS) entry which is preliminary data.</text>
</comment>
<evidence type="ECO:0000313" key="2">
    <source>
        <dbReference type="EMBL" id="MDX8418202.1"/>
    </source>
</evidence>
<evidence type="ECO:0000259" key="1">
    <source>
        <dbReference type="Pfam" id="PF01966"/>
    </source>
</evidence>
<protein>
    <submittedName>
        <fullName evidence="2">HD domain-containing protein</fullName>
    </submittedName>
</protein>
<dbReference type="SUPFAM" id="SSF109604">
    <property type="entry name" value="HD-domain/PDEase-like"/>
    <property type="match status" value="1"/>
</dbReference>
<keyword evidence="3" id="KW-1185">Reference proteome</keyword>
<feature type="domain" description="HD" evidence="1">
    <location>
        <begin position="55"/>
        <end position="154"/>
    </location>
</feature>
<proteinExistence type="predicted"/>
<reference evidence="2 3" key="1">
    <citation type="submission" date="2022-03" db="EMBL/GenBank/DDBJ databases">
        <title>Novel taxa within the pig intestine.</title>
        <authorList>
            <person name="Wylensek D."/>
            <person name="Bishof K."/>
            <person name="Afrizal A."/>
            <person name="Clavel T."/>
        </authorList>
    </citation>
    <scope>NUCLEOTIDE SEQUENCE [LARGE SCALE GENOMIC DNA]</scope>
    <source>
        <strain evidence="2 3">Cla-KB-P134</strain>
    </source>
</reference>
<dbReference type="Gene3D" id="1.10.3210.10">
    <property type="entry name" value="Hypothetical protein af1432"/>
    <property type="match status" value="1"/>
</dbReference>
<dbReference type="Pfam" id="PF01966">
    <property type="entry name" value="HD"/>
    <property type="match status" value="1"/>
</dbReference>
<dbReference type="RefSeq" id="WP_320326452.1">
    <property type="nucleotide sequence ID" value="NZ_JALBUS010000020.1"/>
</dbReference>
<organism evidence="2 3">
    <name type="scientific">Absicoccus intestinalis</name>
    <dbReference type="NCBI Taxonomy" id="2926319"/>
    <lineage>
        <taxon>Bacteria</taxon>
        <taxon>Bacillati</taxon>
        <taxon>Bacillota</taxon>
        <taxon>Erysipelotrichia</taxon>
        <taxon>Erysipelotrichales</taxon>
        <taxon>Erysipelotrichaceae</taxon>
        <taxon>Absicoccus</taxon>
    </lineage>
</organism>